<evidence type="ECO:0000256" key="10">
    <source>
        <dbReference type="SAM" id="MobiDB-lite"/>
    </source>
</evidence>
<comment type="subcellular location">
    <subcellularLocation>
        <location evidence="1">Membrane</location>
    </subcellularLocation>
</comment>
<accession>A0A9P6W0J2</accession>
<feature type="compositionally biased region" description="Polar residues" evidence="10">
    <location>
        <begin position="605"/>
        <end position="624"/>
    </location>
</feature>
<feature type="compositionally biased region" description="Low complexity" evidence="10">
    <location>
        <begin position="337"/>
        <end position="349"/>
    </location>
</feature>
<feature type="chain" id="PRO_5040238793" evidence="12">
    <location>
        <begin position="25"/>
        <end position="793"/>
    </location>
</feature>
<dbReference type="Pfam" id="PF25563">
    <property type="entry name" value="TPR_SYVN1_N"/>
    <property type="match status" value="1"/>
</dbReference>
<keyword evidence="4 11" id="KW-0812">Transmembrane</keyword>
<reference evidence="14 15" key="1">
    <citation type="submission" date="2020-11" db="EMBL/GenBank/DDBJ databases">
        <title>Kefir isolates.</title>
        <authorList>
            <person name="Marcisauskas S."/>
            <person name="Kim Y."/>
            <person name="Blasche S."/>
        </authorList>
    </citation>
    <scope>NUCLEOTIDE SEQUENCE [LARGE SCALE GENOMIC DNA]</scope>
    <source>
        <strain evidence="14 15">KR</strain>
    </source>
</reference>
<dbReference type="OrthoDB" id="7759664at2759"/>
<evidence type="ECO:0000313" key="15">
    <source>
        <dbReference type="Proteomes" id="UP000777482"/>
    </source>
</evidence>
<feature type="transmembrane region" description="Helical" evidence="11">
    <location>
        <begin position="143"/>
        <end position="167"/>
    </location>
</feature>
<name>A0A9P6W0J2_RHOMI</name>
<keyword evidence="3" id="KW-0808">Transferase</keyword>
<dbReference type="GO" id="GO:0036503">
    <property type="term" value="P:ERAD pathway"/>
    <property type="evidence" value="ECO:0007669"/>
    <property type="project" value="TreeGrafter"/>
</dbReference>
<feature type="transmembrane region" description="Helical" evidence="11">
    <location>
        <begin position="179"/>
        <end position="197"/>
    </location>
</feature>
<evidence type="ECO:0000256" key="3">
    <source>
        <dbReference type="ARBA" id="ARBA00022679"/>
    </source>
</evidence>
<evidence type="ECO:0000256" key="11">
    <source>
        <dbReference type="SAM" id="Phobius"/>
    </source>
</evidence>
<keyword evidence="8 11" id="KW-1133">Transmembrane helix</keyword>
<organism evidence="14 15">
    <name type="scientific">Rhodotorula mucilaginosa</name>
    <name type="common">Yeast</name>
    <name type="synonym">Rhodotorula rubra</name>
    <dbReference type="NCBI Taxonomy" id="5537"/>
    <lineage>
        <taxon>Eukaryota</taxon>
        <taxon>Fungi</taxon>
        <taxon>Dikarya</taxon>
        <taxon>Basidiomycota</taxon>
        <taxon>Pucciniomycotina</taxon>
        <taxon>Microbotryomycetes</taxon>
        <taxon>Sporidiobolales</taxon>
        <taxon>Sporidiobolaceae</taxon>
        <taxon>Rhodotorula</taxon>
    </lineage>
</organism>
<protein>
    <submittedName>
        <fullName evidence="14">E3 ubiquitin-protein ligase hrd1</fullName>
    </submittedName>
</protein>
<evidence type="ECO:0000256" key="5">
    <source>
        <dbReference type="ARBA" id="ARBA00022723"/>
    </source>
</evidence>
<dbReference type="Proteomes" id="UP000777482">
    <property type="component" value="Unassembled WGS sequence"/>
</dbReference>
<dbReference type="GO" id="GO:0008270">
    <property type="term" value="F:zinc ion binding"/>
    <property type="evidence" value="ECO:0007669"/>
    <property type="project" value="UniProtKB-KW"/>
</dbReference>
<dbReference type="PANTHER" id="PTHR22763:SF184">
    <property type="entry name" value="E3 UBIQUITIN-PROTEIN LIGASE SYNOVIOLIN"/>
    <property type="match status" value="1"/>
</dbReference>
<dbReference type="InterPro" id="IPR057992">
    <property type="entry name" value="TPR_SYVN1_N"/>
</dbReference>
<keyword evidence="5" id="KW-0479">Metal-binding</keyword>
<evidence type="ECO:0000256" key="9">
    <source>
        <dbReference type="ARBA" id="ARBA00023136"/>
    </source>
</evidence>
<evidence type="ECO:0000256" key="7">
    <source>
        <dbReference type="ARBA" id="ARBA00022833"/>
    </source>
</evidence>
<comment type="caution">
    <text evidence="14">The sequence shown here is derived from an EMBL/GenBank/DDBJ whole genome shotgun (WGS) entry which is preliminary data.</text>
</comment>
<keyword evidence="6" id="KW-0863">Zinc-finger</keyword>
<feature type="compositionally biased region" description="Low complexity" evidence="10">
    <location>
        <begin position="375"/>
        <end position="397"/>
    </location>
</feature>
<evidence type="ECO:0000256" key="2">
    <source>
        <dbReference type="ARBA" id="ARBA00004906"/>
    </source>
</evidence>
<dbReference type="GO" id="GO:0012505">
    <property type="term" value="C:endomembrane system"/>
    <property type="evidence" value="ECO:0007669"/>
    <property type="project" value="UniProtKB-SubCell"/>
</dbReference>
<evidence type="ECO:0000313" key="14">
    <source>
        <dbReference type="EMBL" id="KAG0658990.1"/>
    </source>
</evidence>
<evidence type="ECO:0000256" key="8">
    <source>
        <dbReference type="ARBA" id="ARBA00022989"/>
    </source>
</evidence>
<dbReference type="PANTHER" id="PTHR22763">
    <property type="entry name" value="RING ZINC FINGER PROTEIN"/>
    <property type="match status" value="1"/>
</dbReference>
<feature type="compositionally biased region" description="Basic and acidic residues" evidence="10">
    <location>
        <begin position="666"/>
        <end position="680"/>
    </location>
</feature>
<gene>
    <name evidence="14" type="primary">HRD1</name>
    <name evidence="14" type="ORF">C6P46_005375</name>
</gene>
<keyword evidence="15" id="KW-1185">Reference proteome</keyword>
<dbReference type="GO" id="GO:0043161">
    <property type="term" value="P:proteasome-mediated ubiquitin-dependent protein catabolic process"/>
    <property type="evidence" value="ECO:0007669"/>
    <property type="project" value="TreeGrafter"/>
</dbReference>
<evidence type="ECO:0000256" key="4">
    <source>
        <dbReference type="ARBA" id="ARBA00022692"/>
    </source>
</evidence>
<evidence type="ECO:0000259" key="13">
    <source>
        <dbReference type="Pfam" id="PF25563"/>
    </source>
</evidence>
<feature type="region of interest" description="Disordered" evidence="10">
    <location>
        <begin position="449"/>
        <end position="492"/>
    </location>
</feature>
<keyword evidence="7" id="KW-0862">Zinc</keyword>
<feature type="region of interest" description="Disordered" evidence="10">
    <location>
        <begin position="307"/>
        <end position="419"/>
    </location>
</feature>
<feature type="compositionally biased region" description="Low complexity" evidence="10">
    <location>
        <begin position="469"/>
        <end position="492"/>
    </location>
</feature>
<proteinExistence type="predicted"/>
<feature type="transmembrane region" description="Helical" evidence="11">
    <location>
        <begin position="217"/>
        <end position="243"/>
    </location>
</feature>
<evidence type="ECO:0000256" key="12">
    <source>
        <dbReference type="SAM" id="SignalP"/>
    </source>
</evidence>
<dbReference type="GO" id="GO:0061630">
    <property type="term" value="F:ubiquitin protein ligase activity"/>
    <property type="evidence" value="ECO:0007669"/>
    <property type="project" value="UniProtKB-EC"/>
</dbReference>
<feature type="region of interest" description="Disordered" evidence="10">
    <location>
        <begin position="605"/>
        <end position="726"/>
    </location>
</feature>
<evidence type="ECO:0000256" key="6">
    <source>
        <dbReference type="ARBA" id="ARBA00022771"/>
    </source>
</evidence>
<dbReference type="AlphaFoldDB" id="A0A9P6W0J2"/>
<comment type="pathway">
    <text evidence="2">Protein modification; protein ubiquitination.</text>
</comment>
<dbReference type="EMBL" id="PUHQ01000059">
    <property type="protein sequence ID" value="KAG0658990.1"/>
    <property type="molecule type" value="Genomic_DNA"/>
</dbReference>
<evidence type="ECO:0000256" key="1">
    <source>
        <dbReference type="ARBA" id="ARBA00004370"/>
    </source>
</evidence>
<keyword evidence="12" id="KW-0732">Signal</keyword>
<feature type="compositionally biased region" description="Low complexity" evidence="10">
    <location>
        <begin position="625"/>
        <end position="644"/>
    </location>
</feature>
<sequence>MAPRRLVLWGLASTLLAIATVVHAFRMRSNFYAAAVYLAKSNACTMILWNQGIFQTVMLGKAIQAVFLGDLRLIEIERLQERGWFAITETLLALTIFKDDFESTFVLLFVGLLFLKVFHWLASDRVEMMEQAARVSRLAHARMLGLLSLLWIADIACLIFAVESIMIDGPTVMIMPHRMQYLILIATVWTLSAKYLINCIDMRSEAPWEEKSIYVFYVELAADFFKLCTYLTFFGLILTFYGLPLNILRDVYLTLRSFILKVRDLRRYRQATRNMDELYPNASREEMDAMADKTCIICREDMEWRPAAGEAARNEPEAAATDGASANEATDTTGEVPTPAAPATATAAPRTGPNDTPKKLPRRPVLPNEQPTQPPRAAAPQFGGPAGDAAAAAAQPANRSTAGGSGAASAGNQGQDVPFVDPEDAAIRQAQVNLARNLGREAFTSLFPGIPFPPEVEAENPRGSGSGGRANSSATAPTLTTQRSSSLLSPPAASVAGGHFASGLGVTAPPSAAGTGDNPLARFSLPDLPVPSAGEASLFQEPPSFVYASPDASTSSTYSNLAYGAYPRNRGGGGGTSYSASPFASVQQPPNIIERLETVRRRWTAQGTPPNASAAESSDGPRQNSADAAPAPEAESSTSAFTAAEKGKSKEVEEDSTAAAATEDDISPREAACRAAERRLGRLTQTTEDSTKRPESPGASLPADSVTTDAQEAAHPPDHAKTGRSATALPTPRLIPLFDPAHPTPFVRETRAWTPIELEGAVTKTLEDKLRTLAEFQERLDSLIGDLRTAMGT</sequence>
<feature type="transmembrane region" description="Helical" evidence="11">
    <location>
        <begin position="103"/>
        <end position="122"/>
    </location>
</feature>
<feature type="signal peptide" evidence="12">
    <location>
        <begin position="1"/>
        <end position="24"/>
    </location>
</feature>
<feature type="domain" description="E3 ubiquitin-protein ligase synoviolin-like TPR repeats" evidence="13">
    <location>
        <begin position="5"/>
        <end position="274"/>
    </location>
</feature>
<dbReference type="InterPro" id="IPR050731">
    <property type="entry name" value="HRD1_E3_ubiq-ligases"/>
</dbReference>
<keyword evidence="9 11" id="KW-0472">Membrane</keyword>